<evidence type="ECO:0000313" key="2">
    <source>
        <dbReference type="EMBL" id="TYK58458.1"/>
    </source>
</evidence>
<reference evidence="2 3" key="2">
    <citation type="submission" date="2019-08" db="EMBL/GenBank/DDBJ databases">
        <authorList>
            <person name="Brilhante M."/>
            <person name="Perreten V."/>
        </authorList>
    </citation>
    <scope>NUCLEOTIDE SEQUENCE [LARGE SCALE GENOMIC DNA]</scope>
    <source>
        <strain evidence="2 3">MCP106</strain>
    </source>
</reference>
<gene>
    <name evidence="2" type="ORF">FXO26_10655</name>
</gene>
<evidence type="ECO:0000313" key="3">
    <source>
        <dbReference type="Proteomes" id="UP000324029"/>
    </source>
</evidence>
<evidence type="ECO:0000256" key="1">
    <source>
        <dbReference type="SAM" id="Phobius"/>
    </source>
</evidence>
<dbReference type="EMBL" id="VSRO01000004">
    <property type="protein sequence ID" value="TYK58458.1"/>
    <property type="molecule type" value="Genomic_DNA"/>
</dbReference>
<dbReference type="Proteomes" id="UP000324029">
    <property type="component" value="Unassembled WGS sequence"/>
</dbReference>
<comment type="caution">
    <text evidence="2">The sequence shown here is derived from an EMBL/GenBank/DDBJ whole genome shotgun (WGS) entry which is preliminary data.</text>
</comment>
<protein>
    <recommendedName>
        <fullName evidence="4">Pentapeptide repeat-containing protein</fullName>
    </recommendedName>
</protein>
<keyword evidence="1" id="KW-0812">Transmembrane</keyword>
<feature type="transmembrane region" description="Helical" evidence="1">
    <location>
        <begin position="473"/>
        <end position="493"/>
    </location>
</feature>
<dbReference type="AlphaFoldDB" id="A0A5D3GFG6"/>
<accession>A0A5D3GFG6</accession>
<keyword evidence="1" id="KW-0472">Membrane</keyword>
<dbReference type="RefSeq" id="WP_148853106.1">
    <property type="nucleotide sequence ID" value="NZ_LR027557.1"/>
</dbReference>
<reference evidence="2 3" key="1">
    <citation type="submission" date="2019-08" db="EMBL/GenBank/DDBJ databases">
        <title>Subclass B2 metallo-beta lactamase from Pseudomonas synxantha.</title>
        <authorList>
            <person name="Poirel L."/>
            <person name="Palmieri M."/>
            <person name="Masseron A."/>
            <person name="Perreten V."/>
            <person name="Nordman P."/>
        </authorList>
    </citation>
    <scope>NUCLEOTIDE SEQUENCE [LARGE SCALE GENOMIC DNA]</scope>
    <source>
        <strain evidence="2 3">MCP106</strain>
    </source>
</reference>
<sequence length="499" mass="58081">MERYLDPDRILSGDKDENFYFFTEFRDLLVLLINTSFSNLPSPVRLDRNGRLKSTAEVFGILKTKELHINHVGFPGDWEGEEIIKILEHFGSIRFTQCQFYLKKIDLRSPRISFFECRFSATHEVLNVRLRKDHSYDDCIYQNCIFDGDLHCGIDDEKERTIIQHPLFSKCTFSKNLKLRNVELEGYLFDPDQRYPTTLHSITATNCIFQSGTYLNIKNLMDAAVFRSCIFKGKFEFKRNRIGALIINNCNFEKVADFHGSLFLRFKINKSIFSTFAGFENCIFGQTPLEEKKATKLARASRIVADFSYVTFLEHSSFRNAVFVTGLNIEKINTIEPPNFHNTQVSFEHTNRETFRIIKHALDAHGSHIEANKYFALEMKKFQKELSTNFWDSLIYKINGLTSDFGQSYLRATSCIIILSITFSLLSLGQENNILYKIYPPANDIIRFISSLFNGFASGFLPFKQFLRTDMEFISLIFYIMFGILIWQTIIAVKRLIKR</sequence>
<organism evidence="2 3">
    <name type="scientific">Pseudomonas synxantha</name>
    <dbReference type="NCBI Taxonomy" id="47883"/>
    <lineage>
        <taxon>Bacteria</taxon>
        <taxon>Pseudomonadati</taxon>
        <taxon>Pseudomonadota</taxon>
        <taxon>Gammaproteobacteria</taxon>
        <taxon>Pseudomonadales</taxon>
        <taxon>Pseudomonadaceae</taxon>
        <taxon>Pseudomonas</taxon>
    </lineage>
</organism>
<name>A0A5D3GFG6_9PSED</name>
<proteinExistence type="predicted"/>
<evidence type="ECO:0008006" key="4">
    <source>
        <dbReference type="Google" id="ProtNLM"/>
    </source>
</evidence>
<keyword evidence="1" id="KW-1133">Transmembrane helix</keyword>